<protein>
    <submittedName>
        <fullName evidence="1">Uncharacterized protein</fullName>
    </submittedName>
</protein>
<evidence type="ECO:0000313" key="2">
    <source>
        <dbReference type="Proteomes" id="UP000486351"/>
    </source>
</evidence>
<organism evidence="1 2">
    <name type="scientific">Phytophthora fragariae</name>
    <dbReference type="NCBI Taxonomy" id="53985"/>
    <lineage>
        <taxon>Eukaryota</taxon>
        <taxon>Sar</taxon>
        <taxon>Stramenopiles</taxon>
        <taxon>Oomycota</taxon>
        <taxon>Peronosporomycetes</taxon>
        <taxon>Peronosporales</taxon>
        <taxon>Peronosporaceae</taxon>
        <taxon>Phytophthora</taxon>
    </lineage>
</organism>
<evidence type="ECO:0000313" key="1">
    <source>
        <dbReference type="EMBL" id="KAE9278693.1"/>
    </source>
</evidence>
<sequence length="59" mass="6528">MALRLAERAIETKTSMQVQSSSEGPRQCQWEMVGHYRAGDMEMRVAELDDATQDGVVAG</sequence>
<proteinExistence type="predicted"/>
<gene>
    <name evidence="1" type="ORF">PF008_g28553</name>
</gene>
<reference evidence="1 2" key="1">
    <citation type="submission" date="2018-09" db="EMBL/GenBank/DDBJ databases">
        <title>Genomic investigation of the strawberry pathogen Phytophthora fragariae indicates pathogenicity is determined by transcriptional variation in three key races.</title>
        <authorList>
            <person name="Adams T.M."/>
            <person name="Armitage A.D."/>
            <person name="Sobczyk M.K."/>
            <person name="Bates H.J."/>
            <person name="Dunwell J.M."/>
            <person name="Nellist C.F."/>
            <person name="Harrison R.J."/>
        </authorList>
    </citation>
    <scope>NUCLEOTIDE SEQUENCE [LARGE SCALE GENOMIC DNA]</scope>
    <source>
        <strain evidence="1 2">NOV-77</strain>
    </source>
</reference>
<comment type="caution">
    <text evidence="1">The sequence shown here is derived from an EMBL/GenBank/DDBJ whole genome shotgun (WGS) entry which is preliminary data.</text>
</comment>
<dbReference type="Proteomes" id="UP000486351">
    <property type="component" value="Unassembled WGS sequence"/>
</dbReference>
<accession>A0A6G0QB09</accession>
<name>A0A6G0QB09_9STRA</name>
<dbReference type="EMBL" id="QXFY01004254">
    <property type="protein sequence ID" value="KAE9278693.1"/>
    <property type="molecule type" value="Genomic_DNA"/>
</dbReference>
<dbReference type="AlphaFoldDB" id="A0A6G0QB09"/>